<name>A0A6N0JF87_ACHDE</name>
<dbReference type="InterPro" id="IPR010982">
    <property type="entry name" value="Lambda_DNA-bd_dom_sf"/>
</dbReference>
<dbReference type="InterPro" id="IPR001387">
    <property type="entry name" value="Cro/C1-type_HTH"/>
</dbReference>
<reference evidence="2 4" key="1">
    <citation type="submission" date="2020-05" db="EMBL/GenBank/DDBJ databases">
        <title>FDA dAtabase for Regulatory Grade micrObial Sequences (FDA-ARGOS): Supporting development and validation of Infectious Disease Dx tests.</title>
        <authorList>
            <person name="Sproer C."/>
            <person name="Gronow S."/>
            <person name="Severitt S."/>
            <person name="Schroder I."/>
            <person name="Tallon L."/>
            <person name="Sadzewicz L."/>
            <person name="Zhao X."/>
            <person name="Vavikolanu K."/>
            <person name="Mehta A."/>
            <person name="Aluvathingal J."/>
            <person name="Nadendla S."/>
            <person name="Myers T."/>
            <person name="Yan Y."/>
            <person name="Sichtig H."/>
        </authorList>
    </citation>
    <scope>NUCLEOTIDE SEQUENCE [LARGE SCALE GENOMIC DNA]</scope>
    <source>
        <strain evidence="2 4">FDAARGOS_787</strain>
    </source>
</reference>
<evidence type="ECO:0000259" key="1">
    <source>
        <dbReference type="PROSITE" id="PS50943"/>
    </source>
</evidence>
<reference evidence="3 5" key="2">
    <citation type="submission" date="2024-05" db="EMBL/GenBank/DDBJ databases">
        <title>Achromobacter denitrificans. BP1, complete genome.</title>
        <authorList>
            <person name="Zhang B."/>
        </authorList>
    </citation>
    <scope>NUCLEOTIDE SEQUENCE [LARGE SCALE GENOMIC DNA]</scope>
    <source>
        <strain evidence="3 5">BP1</strain>
    </source>
</reference>
<dbReference type="Proteomes" id="UP000509782">
    <property type="component" value="Chromosome"/>
</dbReference>
<dbReference type="SUPFAM" id="SSF47413">
    <property type="entry name" value="lambda repressor-like DNA-binding domains"/>
    <property type="match status" value="1"/>
</dbReference>
<dbReference type="SMART" id="SM00530">
    <property type="entry name" value="HTH_XRE"/>
    <property type="match status" value="1"/>
</dbReference>
<dbReference type="Pfam" id="PF13560">
    <property type="entry name" value="HTH_31"/>
    <property type="match status" value="1"/>
</dbReference>
<dbReference type="RefSeq" id="WP_174715690.1">
    <property type="nucleotide sequence ID" value="NZ_CADIKP010000028.1"/>
</dbReference>
<dbReference type="CDD" id="cd00093">
    <property type="entry name" value="HTH_XRE"/>
    <property type="match status" value="1"/>
</dbReference>
<accession>A0A6N0JF87</accession>
<dbReference type="EMBL" id="CP154792">
    <property type="protein sequence ID" value="XAN19435.1"/>
    <property type="molecule type" value="Genomic_DNA"/>
</dbReference>
<keyword evidence="5" id="KW-1185">Reference proteome</keyword>
<gene>
    <name evidence="3" type="ORF">AAIK43_15665</name>
    <name evidence="2" type="ORF">FOC81_02830</name>
</gene>
<dbReference type="EMBL" id="CP054569">
    <property type="protein sequence ID" value="QKQ45695.1"/>
    <property type="molecule type" value="Genomic_DNA"/>
</dbReference>
<evidence type="ECO:0000313" key="5">
    <source>
        <dbReference type="Proteomes" id="UP001446337"/>
    </source>
</evidence>
<organism evidence="2 4">
    <name type="scientific">Achromobacter denitrificans</name>
    <name type="common">Alcaligenes denitrificans</name>
    <dbReference type="NCBI Taxonomy" id="32002"/>
    <lineage>
        <taxon>Bacteria</taxon>
        <taxon>Pseudomonadati</taxon>
        <taxon>Pseudomonadota</taxon>
        <taxon>Betaproteobacteria</taxon>
        <taxon>Burkholderiales</taxon>
        <taxon>Alcaligenaceae</taxon>
        <taxon>Achromobacter</taxon>
    </lineage>
</organism>
<evidence type="ECO:0000313" key="2">
    <source>
        <dbReference type="EMBL" id="QKQ45695.1"/>
    </source>
</evidence>
<evidence type="ECO:0000313" key="3">
    <source>
        <dbReference type="EMBL" id="XAN19435.1"/>
    </source>
</evidence>
<sequence length="151" mass="16253">MSFNAQEAGARLKQERERLGLSQQQAANAVGIRREMWAKYEGGAEPGAKTLAGMSACGVDILYVLTGNRSFTPPDPIAPEHRALISDYDACSSKDREALRRTAAAMALGGGVGHAPTKVRKIDIFIEESSGPVAKKLKQRDTVISVGRKKK</sequence>
<dbReference type="PROSITE" id="PS50943">
    <property type="entry name" value="HTH_CROC1"/>
    <property type="match status" value="1"/>
</dbReference>
<dbReference type="AlphaFoldDB" id="A0A6N0JF87"/>
<proteinExistence type="predicted"/>
<dbReference type="Gene3D" id="1.10.260.40">
    <property type="entry name" value="lambda repressor-like DNA-binding domains"/>
    <property type="match status" value="1"/>
</dbReference>
<evidence type="ECO:0000313" key="4">
    <source>
        <dbReference type="Proteomes" id="UP000509782"/>
    </source>
</evidence>
<dbReference type="Proteomes" id="UP001446337">
    <property type="component" value="Chromosome"/>
</dbReference>
<protein>
    <submittedName>
        <fullName evidence="2">Helix-turn-helix transcriptional regulator</fullName>
    </submittedName>
</protein>
<dbReference type="GO" id="GO:0003677">
    <property type="term" value="F:DNA binding"/>
    <property type="evidence" value="ECO:0007669"/>
    <property type="project" value="InterPro"/>
</dbReference>
<feature type="domain" description="HTH cro/C1-type" evidence="1">
    <location>
        <begin position="12"/>
        <end position="64"/>
    </location>
</feature>